<name>A0ACB9VRQ5_CHAAC</name>
<organism evidence="1 2">
    <name type="scientific">Chaenocephalus aceratus</name>
    <name type="common">Blackfin icefish</name>
    <name type="synonym">Chaenichthys aceratus</name>
    <dbReference type="NCBI Taxonomy" id="36190"/>
    <lineage>
        <taxon>Eukaryota</taxon>
        <taxon>Metazoa</taxon>
        <taxon>Chordata</taxon>
        <taxon>Craniata</taxon>
        <taxon>Vertebrata</taxon>
        <taxon>Euteleostomi</taxon>
        <taxon>Actinopterygii</taxon>
        <taxon>Neopterygii</taxon>
        <taxon>Teleostei</taxon>
        <taxon>Neoteleostei</taxon>
        <taxon>Acanthomorphata</taxon>
        <taxon>Eupercaria</taxon>
        <taxon>Perciformes</taxon>
        <taxon>Notothenioidei</taxon>
        <taxon>Channichthyidae</taxon>
        <taxon>Chaenocephalus</taxon>
    </lineage>
</organism>
<comment type="caution">
    <text evidence="1">The sequence shown here is derived from an EMBL/GenBank/DDBJ whole genome shotgun (WGS) entry which is preliminary data.</text>
</comment>
<proteinExistence type="predicted"/>
<dbReference type="EMBL" id="CM043808">
    <property type="protein sequence ID" value="KAI4802452.1"/>
    <property type="molecule type" value="Genomic_DNA"/>
</dbReference>
<evidence type="ECO:0000313" key="2">
    <source>
        <dbReference type="Proteomes" id="UP001057452"/>
    </source>
</evidence>
<keyword evidence="2" id="KW-1185">Reference proteome</keyword>
<reference evidence="1" key="1">
    <citation type="submission" date="2022-05" db="EMBL/GenBank/DDBJ databases">
        <title>Chromosome-level genome of Chaenocephalus aceratus.</title>
        <authorList>
            <person name="Park H."/>
        </authorList>
    </citation>
    <scope>NUCLEOTIDE SEQUENCE</scope>
    <source>
        <strain evidence="1">KU_202001</strain>
    </source>
</reference>
<protein>
    <submittedName>
        <fullName evidence="1">Uncharacterized protein</fullName>
    </submittedName>
</protein>
<evidence type="ECO:0000313" key="1">
    <source>
        <dbReference type="EMBL" id="KAI4802452.1"/>
    </source>
</evidence>
<accession>A0ACB9VRQ5</accession>
<gene>
    <name evidence="1" type="ORF">KUCAC02_020288</name>
</gene>
<dbReference type="Proteomes" id="UP001057452">
    <property type="component" value="Chromosome 24"/>
</dbReference>
<sequence>MKCSGLVSGHSSCVSLLRPQLRALDKMTVERVCAERTECVQRLEQRALQERLEAENRQQASLVQELKSWCLSKLHSMEPGSPPLRRCSPMAEGLDQLPSDQGGAPRPGSSSTAPPPWTPARGGPVWGRTAPPNNTLWFMWRALQMGGRLIVRRVPLRQQLRARLPPCRWCGPRSVMWSVLTCRKRPWTCRMWTRWRPGRGGRDRQSQQPVPGHRAPQQQQD</sequence>